<name>A0ABT1NFB5_9FIRM</name>
<comment type="caution">
    <text evidence="1">The sequence shown here is derived from an EMBL/GenBank/DDBJ whole genome shotgun (WGS) entry which is preliminary data.</text>
</comment>
<dbReference type="EMBL" id="JAJEKE010000008">
    <property type="protein sequence ID" value="MCQ1529940.1"/>
    <property type="molecule type" value="Genomic_DNA"/>
</dbReference>
<dbReference type="NCBIfam" id="TIGR02453">
    <property type="entry name" value="TIGR02453 family protein"/>
    <property type="match status" value="1"/>
</dbReference>
<evidence type="ECO:0000313" key="1">
    <source>
        <dbReference type="EMBL" id="MCQ1529940.1"/>
    </source>
</evidence>
<organism evidence="1 2">
    <name type="scientific">Lutispora saccharofermentans</name>
    <dbReference type="NCBI Taxonomy" id="3024236"/>
    <lineage>
        <taxon>Bacteria</taxon>
        <taxon>Bacillati</taxon>
        <taxon>Bacillota</taxon>
        <taxon>Clostridia</taxon>
        <taxon>Lutisporales</taxon>
        <taxon>Lutisporaceae</taxon>
        <taxon>Lutispora</taxon>
    </lineage>
</organism>
<dbReference type="Pfam" id="PF09365">
    <property type="entry name" value="DUF2461"/>
    <property type="match status" value="1"/>
</dbReference>
<dbReference type="PANTHER" id="PTHR36452">
    <property type="entry name" value="CHROMOSOME 12, WHOLE GENOME SHOTGUN SEQUENCE"/>
    <property type="match status" value="1"/>
</dbReference>
<gene>
    <name evidence="1" type="ORF">LJD61_10340</name>
</gene>
<protein>
    <submittedName>
        <fullName evidence="1">DUF2461 domain-containing protein</fullName>
    </submittedName>
</protein>
<dbReference type="RefSeq" id="WP_255227460.1">
    <property type="nucleotide sequence ID" value="NZ_JAJEKE010000008.1"/>
</dbReference>
<reference evidence="1 2" key="1">
    <citation type="submission" date="2021-10" db="EMBL/GenBank/DDBJ databases">
        <title>Lutispora strain m25 sp. nov., a thermophilic, non-spore-forming bacterium isolated from a lab-scale methanogenic bioreactor digesting anaerobic sludge.</title>
        <authorList>
            <person name="El Houari A."/>
            <person name="Mcdonald J."/>
        </authorList>
    </citation>
    <scope>NUCLEOTIDE SEQUENCE [LARGE SCALE GENOMIC DNA]</scope>
    <source>
        <strain evidence="2">m25</strain>
    </source>
</reference>
<proteinExistence type="predicted"/>
<dbReference type="Proteomes" id="UP001651880">
    <property type="component" value="Unassembled WGS sequence"/>
</dbReference>
<evidence type="ECO:0000313" key="2">
    <source>
        <dbReference type="Proteomes" id="UP001651880"/>
    </source>
</evidence>
<dbReference type="InterPro" id="IPR012808">
    <property type="entry name" value="CHP02453"/>
</dbReference>
<keyword evidence="2" id="KW-1185">Reference proteome</keyword>
<dbReference type="PIRSF" id="PIRSF028451">
    <property type="entry name" value="UCP028451"/>
    <property type="match status" value="1"/>
</dbReference>
<sequence length="222" mass="27021">MFKGFSEDTIKYLKELNENNNKQWFEANRDRYKKVLYEPFEELVLNLGPFMLSIDPLLDVNPKKTISRINRDVRFSKDKSPYRTNMWIAFKRTYQDWKAEPTYFFEICPDNYRYGMGFYNLPKEFMSKLRSMIDEGEKKFTKIHSLYMKQKIFKLEGEKYKRIINPDLSEEFNEWYQRKELYFACSRKIDERLFTPLLVDDLIEGFEKIAPIYNFLLGLRGR</sequence>
<accession>A0ABT1NFB5</accession>
<dbReference type="InterPro" id="IPR015996">
    <property type="entry name" value="UCP028451"/>
</dbReference>
<dbReference type="PANTHER" id="PTHR36452:SF1">
    <property type="entry name" value="DUF2461 DOMAIN-CONTAINING PROTEIN"/>
    <property type="match status" value="1"/>
</dbReference>